<protein>
    <submittedName>
        <fullName evidence="3">OB-fold nucleic acid binding domain-containing protein</fullName>
    </submittedName>
</protein>
<comment type="caution">
    <text evidence="3">The sequence shown here is derived from an EMBL/GenBank/DDBJ whole genome shotgun (WGS) entry which is preliminary data.</text>
</comment>
<dbReference type="AlphaFoldDB" id="A0A939HMN3"/>
<reference evidence="3" key="1">
    <citation type="submission" date="2021-03" db="EMBL/GenBank/DDBJ databases">
        <title>The complete genome sequence of Acetobacter sp. TBRC 12339.</title>
        <authorList>
            <person name="Charoenyingcharoen P."/>
            <person name="Yukphan P."/>
        </authorList>
    </citation>
    <scope>NUCLEOTIDE SEQUENCE</scope>
    <source>
        <strain evidence="3">TBRC 12339</strain>
    </source>
</reference>
<evidence type="ECO:0000256" key="2">
    <source>
        <dbReference type="SAM" id="SignalP"/>
    </source>
</evidence>
<accession>A0A939HMN3</accession>
<proteinExistence type="predicted"/>
<sequence>MRHLSFFCAAPLAAVLAFSTAVAAPAHRRVVSPQIETAPPAAAAPQHSTQGVYDLSPLPVFTGKIEQFLPSSHGGIIGFILTDGTQVFVSVAEGHSFAGLIKPGDTVQISGLKGVGLPIIRAFEVTSPRGRSVQDNFISMPLHSTEMISGPDLVQHGEVWMPLYSVGGKLTGAVLKDHSVIYLSTAEAARVANLLQPGQMLYAVGTGSSGELGTAIDAREIGPSADKLVSVTVGEAPPPGPPAGSAGYDVIPGAGDH</sequence>
<dbReference type="Proteomes" id="UP000664073">
    <property type="component" value="Unassembled WGS sequence"/>
</dbReference>
<dbReference type="EMBL" id="JAFVMH010000002">
    <property type="protein sequence ID" value="MBO1324936.1"/>
    <property type="molecule type" value="Genomic_DNA"/>
</dbReference>
<keyword evidence="4" id="KW-1185">Reference proteome</keyword>
<evidence type="ECO:0000256" key="1">
    <source>
        <dbReference type="SAM" id="MobiDB-lite"/>
    </source>
</evidence>
<organism evidence="3 4">
    <name type="scientific">Acetobacter garciniae</name>
    <dbReference type="NCBI Taxonomy" id="2817435"/>
    <lineage>
        <taxon>Bacteria</taxon>
        <taxon>Pseudomonadati</taxon>
        <taxon>Pseudomonadota</taxon>
        <taxon>Alphaproteobacteria</taxon>
        <taxon>Acetobacterales</taxon>
        <taxon>Acetobacteraceae</taxon>
        <taxon>Acetobacter</taxon>
    </lineage>
</organism>
<keyword evidence="2" id="KW-0732">Signal</keyword>
<feature type="region of interest" description="Disordered" evidence="1">
    <location>
        <begin position="233"/>
        <end position="257"/>
    </location>
</feature>
<feature type="signal peptide" evidence="2">
    <location>
        <begin position="1"/>
        <end position="23"/>
    </location>
</feature>
<feature type="chain" id="PRO_5037650939" evidence="2">
    <location>
        <begin position="24"/>
        <end position="257"/>
    </location>
</feature>
<gene>
    <name evidence="3" type="ORF">J2D77_07215</name>
</gene>
<evidence type="ECO:0000313" key="4">
    <source>
        <dbReference type="Proteomes" id="UP000664073"/>
    </source>
</evidence>
<name>A0A939HMN3_9PROT</name>
<evidence type="ECO:0000313" key="3">
    <source>
        <dbReference type="EMBL" id="MBO1324936.1"/>
    </source>
</evidence>